<name>A0A847UCN7_9EURY</name>
<dbReference type="RefSeq" id="WP_170093961.1">
    <property type="nucleotide sequence ID" value="NZ_WOYG01000001.1"/>
</dbReference>
<accession>A0A847UCN7</accession>
<dbReference type="NCBIfam" id="TIGR04206">
    <property type="entry name" value="near_ArtA"/>
    <property type="match status" value="1"/>
</dbReference>
<dbReference type="OrthoDB" id="214467at2157"/>
<sequence length="144" mass="15390">MDRRLGAICLLAVLPWSVAVAGTVTFVFPFALVDPNTGAITTIDAYYFRQTTVLPPFLQAWGIGVVLYLGAVASALAGRVLGREDRRVTDGLLLLAGLTQLSLAHGFGRQPGRFAIPLGTVLCVAVVWWFDWSTVRAGVGLSSE</sequence>
<dbReference type="AlphaFoldDB" id="A0A847UCN7"/>
<gene>
    <name evidence="3" type="ORF">GOC74_09870</name>
</gene>
<dbReference type="Pfam" id="PF26224">
    <property type="entry name" value="DUF8050"/>
    <property type="match status" value="1"/>
</dbReference>
<feature type="domain" description="DUF8050" evidence="2">
    <location>
        <begin position="3"/>
        <end position="136"/>
    </location>
</feature>
<dbReference type="Proteomes" id="UP000608662">
    <property type="component" value="Unassembled WGS sequence"/>
</dbReference>
<feature type="transmembrane region" description="Helical" evidence="1">
    <location>
        <begin position="114"/>
        <end position="132"/>
    </location>
</feature>
<feature type="transmembrane region" description="Helical" evidence="1">
    <location>
        <begin position="58"/>
        <end position="78"/>
    </location>
</feature>
<evidence type="ECO:0000313" key="3">
    <source>
        <dbReference type="EMBL" id="NLV10236.1"/>
    </source>
</evidence>
<dbReference type="InterPro" id="IPR058363">
    <property type="entry name" value="DUF8050"/>
</dbReference>
<keyword evidence="1" id="KW-1133">Transmembrane helix</keyword>
<dbReference type="EMBL" id="WOYG01000001">
    <property type="protein sequence ID" value="NLV10236.1"/>
    <property type="molecule type" value="Genomic_DNA"/>
</dbReference>
<organism evidence="3 4">
    <name type="scientific">Halomicrobium mukohataei</name>
    <dbReference type="NCBI Taxonomy" id="57705"/>
    <lineage>
        <taxon>Archaea</taxon>
        <taxon>Methanobacteriati</taxon>
        <taxon>Methanobacteriota</taxon>
        <taxon>Stenosarchaea group</taxon>
        <taxon>Halobacteria</taxon>
        <taxon>Halobacteriales</taxon>
        <taxon>Haloarculaceae</taxon>
        <taxon>Halomicrobium</taxon>
    </lineage>
</organism>
<dbReference type="InterPro" id="IPR026436">
    <property type="entry name" value="CHP04206"/>
</dbReference>
<reference evidence="3" key="1">
    <citation type="submission" date="2019-12" db="EMBL/GenBank/DDBJ databases">
        <title>Whole-genome sequence of Halomicrobium mukohataei pws1.</title>
        <authorList>
            <person name="Verma D.K."/>
            <person name="Gopal K."/>
            <person name="Prasad E.S."/>
        </authorList>
    </citation>
    <scope>NUCLEOTIDE SEQUENCE</scope>
    <source>
        <strain evidence="3">Pws1</strain>
    </source>
</reference>
<evidence type="ECO:0000259" key="2">
    <source>
        <dbReference type="Pfam" id="PF26224"/>
    </source>
</evidence>
<keyword evidence="1" id="KW-0472">Membrane</keyword>
<keyword evidence="1" id="KW-0812">Transmembrane</keyword>
<evidence type="ECO:0000256" key="1">
    <source>
        <dbReference type="SAM" id="Phobius"/>
    </source>
</evidence>
<feature type="transmembrane region" description="Helical" evidence="1">
    <location>
        <begin position="90"/>
        <end position="108"/>
    </location>
</feature>
<protein>
    <submittedName>
        <fullName evidence="3">TIGR04206 family protein</fullName>
    </submittedName>
</protein>
<comment type="caution">
    <text evidence="3">The sequence shown here is derived from an EMBL/GenBank/DDBJ whole genome shotgun (WGS) entry which is preliminary data.</text>
</comment>
<evidence type="ECO:0000313" key="4">
    <source>
        <dbReference type="Proteomes" id="UP000608662"/>
    </source>
</evidence>
<proteinExistence type="predicted"/>